<evidence type="ECO:0000256" key="3">
    <source>
        <dbReference type="SAM" id="MobiDB-lite"/>
    </source>
</evidence>
<dbReference type="PRINTS" id="PR00394">
    <property type="entry name" value="RHSPROTEIN"/>
</dbReference>
<dbReference type="InterPro" id="IPR001826">
    <property type="entry name" value="RHS"/>
</dbReference>
<dbReference type="Pfam" id="PF05593">
    <property type="entry name" value="RHS_repeat"/>
    <property type="match status" value="2"/>
</dbReference>
<dbReference type="NCBIfam" id="TIGR03696">
    <property type="entry name" value="Rhs_assc_core"/>
    <property type="match status" value="1"/>
</dbReference>
<dbReference type="InterPro" id="IPR031325">
    <property type="entry name" value="RHS_repeat"/>
</dbReference>
<keyword evidence="9" id="KW-1185">Reference proteome</keyword>
<reference evidence="8 9" key="1">
    <citation type="submission" date="2018-03" db="EMBL/GenBank/DDBJ databases">
        <title>Pantoea intestinalis SRCM103226 isolated form the mealworm.</title>
        <authorList>
            <person name="Jeong D.-Y."/>
            <person name="Kim J.W."/>
        </authorList>
    </citation>
    <scope>NUCLEOTIDE SEQUENCE [LARGE SCALE GENOMIC DNA]</scope>
    <source>
        <strain evidence="8 9">SRCM103226</strain>
    </source>
</reference>
<gene>
    <name evidence="8" type="primary">rhsC_4</name>
    <name evidence="8" type="ORF">C7M51_02122</name>
</gene>
<dbReference type="Pfam" id="PF25023">
    <property type="entry name" value="TEN_YD-shell"/>
    <property type="match status" value="1"/>
</dbReference>
<accession>A0A6P1PYY3</accession>
<dbReference type="InterPro" id="IPR050708">
    <property type="entry name" value="T6SS_VgrG/RHS"/>
</dbReference>
<keyword evidence="8" id="KW-0378">Hydrolase</keyword>
<dbReference type="Proteomes" id="UP000464053">
    <property type="component" value="Chromosome"/>
</dbReference>
<dbReference type="Pfam" id="PF15654">
    <property type="entry name" value="Tox-WTIP"/>
    <property type="match status" value="1"/>
</dbReference>
<feature type="region of interest" description="Disordered" evidence="3">
    <location>
        <begin position="1"/>
        <end position="69"/>
    </location>
</feature>
<dbReference type="NCBIfam" id="TIGR01643">
    <property type="entry name" value="YD_repeat_2x"/>
    <property type="match status" value="9"/>
</dbReference>
<dbReference type="PANTHER" id="PTHR32305">
    <property type="match status" value="1"/>
</dbReference>
<evidence type="ECO:0000259" key="6">
    <source>
        <dbReference type="Pfam" id="PF20148"/>
    </source>
</evidence>
<dbReference type="EMBL" id="CP028271">
    <property type="protein sequence ID" value="QHM71830.1"/>
    <property type="molecule type" value="Genomic_DNA"/>
</dbReference>
<comment type="similarity">
    <text evidence="1">Belongs to the RHS family.</text>
</comment>
<dbReference type="RefSeq" id="WP_160621766.1">
    <property type="nucleotide sequence ID" value="NZ_CP028271.1"/>
</dbReference>
<evidence type="ECO:0000259" key="4">
    <source>
        <dbReference type="Pfam" id="PF03527"/>
    </source>
</evidence>
<evidence type="ECO:0000313" key="8">
    <source>
        <dbReference type="EMBL" id="QHM71830.1"/>
    </source>
</evidence>
<dbReference type="KEGG" id="mint:C7M51_02122"/>
<dbReference type="InterPro" id="IPR006530">
    <property type="entry name" value="YD"/>
</dbReference>
<sequence length="1406" mass="156537">MSGKPAARQGDNTAGGPIVQGAATVKISGKPAARQGDETAAGPITQGSATVLVGGKPASRQDDATSGGPITNGAATVLIGAPNGVACSACPGGMAVGSPVNPSLGAKVLPSETDIVLPAPLPFVLMRSYSSYQTDKPAPVGLFGPGWQSPAEIFLQCREDALILNDNGGRSIHFEPLRPGEITFSRSEHLWLARGGAANLLKGHALEETWQALPAELRLNRHLYFVTGEATGPWWVLGYTEPYVPDETDILPQPLPPYRTLQGIADRFGNILRYHRAPDGPYKNAVTAVTDGSGRTFRLELVTLPDVATENGGWGADGGVRLRAVYLTHDPVHGPREAALARYDYNECGELAVVYDRSGYPVRHFRYHPRLAGRMVAHRFAGRPESRYQYDARGRVTVQTNPEGLSYRFEYHPDRTVVTDSLSRREVYHFTGEGGLRRLVQHERADGTRVRHEYDDSGRLTADIDPLGRKTEYQLHPGDGRLLGITTHDGRKTRLDYNRRGLVTQTTAPDGTRTARTYDAPGRLTAVRDPEGRTVRYHYPDNSDLPDVITDPAGGEVHITRTRFGQPETVTDCSGKRTRWHYDRYGQPVQVEQEGGLRTRLHYDNCGRLSEQENAEGEITRWRYNEAGDLLTTLYPDGSEEQFHYGPRGELLSLSLGGLTRHAEYDAAGRLTRLVNENGAETLFGYDLLDHLTEERGFDGRTCCYDYDAAGRLIRSRDAGRVTAWHYDEAGHLSRLVREAADDVQEEERWHHDIMGRLTEVSHVSQGHRVSVHYAYNRAGQVTEELQRVINPQDERVWQHRVSHEYDALGLPCITQAEGLPPLRRQTYGSGHLLGVALGEQSLVEFTRDDLHRETERRFGAYVLNSRYTPAGRLQGAYLHDDPWHALSRRYGYDARGRLTALLAGGERHDYTYDAAGRLVQATAPRWQQRYRFDPAGNRLFRDGVLPSNQLSDDGEYRYRYDRFGSLVEKRRAGNDDEIHQYAWDAAQRLSRYRRTQGDRTLTAVYLYDPLGRRVGKQVLSRAANESGASQLQTFWYGWEGDRLTVTEHNGRRTHTVYHPGSFVPLLRVEGERPPDTPSLAEKLAQEAGVTFPPAVVSALNEVEQALRADAALPAESERWLAMTGFTREGLQAFVKPLASSEQRIHLYHCNHVGTPLALVTPEGKVEWQAEFDPWGNLLREENPQGLYQPLRMQGQHKDEESGLCYNRHRYYDPRQGRYISQDPIGLAGGWNLYQYPLNPLQNVDPLGLKSCEQLAKEINEFVNRNKNSNLNKGCGGTHGLKARFPDQINGANGPGTESWSNHEMQIKNQQKGLRDRLQDWDRQGCGGGGGGSAVPVDAWKWATKPSPSEAEWKGNSALSAEDVVTGVVVTGGTITAGYLIYRGIRLIPSLFPPLWPTLPANIALP</sequence>
<dbReference type="InterPro" id="IPR008727">
    <property type="entry name" value="PAAR_motif"/>
</dbReference>
<dbReference type="OrthoDB" id="6043530at2"/>
<dbReference type="InterPro" id="IPR056823">
    <property type="entry name" value="TEN-like_YD-shell"/>
</dbReference>
<organism evidence="8 9">
    <name type="scientific">Mixta intestinalis</name>
    <dbReference type="NCBI Taxonomy" id="1615494"/>
    <lineage>
        <taxon>Bacteria</taxon>
        <taxon>Pseudomonadati</taxon>
        <taxon>Pseudomonadota</taxon>
        <taxon>Gammaproteobacteria</taxon>
        <taxon>Enterobacterales</taxon>
        <taxon>Erwiniaceae</taxon>
        <taxon>Mixta</taxon>
    </lineage>
</organism>
<evidence type="ECO:0000259" key="5">
    <source>
        <dbReference type="Pfam" id="PF15654"/>
    </source>
</evidence>
<dbReference type="EC" id="3.1.-.-" evidence="8"/>
<evidence type="ECO:0000259" key="7">
    <source>
        <dbReference type="Pfam" id="PF25023"/>
    </source>
</evidence>
<name>A0A6P1PYY3_9GAMM</name>
<feature type="domain" description="DUF6531" evidence="6">
    <location>
        <begin position="97"/>
        <end position="174"/>
    </location>
</feature>
<dbReference type="InterPro" id="IPR028898">
    <property type="entry name" value="Tox-WTIP_dom"/>
</dbReference>
<dbReference type="Gene3D" id="3.90.930.1">
    <property type="match status" value="1"/>
</dbReference>
<evidence type="ECO:0000313" key="9">
    <source>
        <dbReference type="Proteomes" id="UP000464053"/>
    </source>
</evidence>
<evidence type="ECO:0000256" key="1">
    <source>
        <dbReference type="ARBA" id="ARBA00009455"/>
    </source>
</evidence>
<dbReference type="Gene3D" id="2.60.200.60">
    <property type="match status" value="2"/>
</dbReference>
<dbReference type="InterPro" id="IPR022385">
    <property type="entry name" value="Rhs_assc_core"/>
</dbReference>
<feature type="domain" description="Tox-WTIP" evidence="5">
    <location>
        <begin position="1340"/>
        <end position="1406"/>
    </location>
</feature>
<dbReference type="Pfam" id="PF20148">
    <property type="entry name" value="DUF6531"/>
    <property type="match status" value="1"/>
</dbReference>
<proteinExistence type="inferred from homology"/>
<keyword evidence="2" id="KW-0677">Repeat</keyword>
<protein>
    <submittedName>
        <fullName evidence="8">Deoxyribonuclease RhsC</fullName>
        <ecNumber evidence="8">3.1.-.-</ecNumber>
    </submittedName>
</protein>
<dbReference type="PANTHER" id="PTHR32305:SF15">
    <property type="entry name" value="PROTEIN RHSA-RELATED"/>
    <property type="match status" value="1"/>
</dbReference>
<evidence type="ECO:0000256" key="2">
    <source>
        <dbReference type="ARBA" id="ARBA00022737"/>
    </source>
</evidence>
<dbReference type="Gene3D" id="2.180.10.10">
    <property type="entry name" value="RHS repeat-associated core"/>
    <property type="match status" value="2"/>
</dbReference>
<feature type="domain" description="Teneurin-like YD-shell" evidence="7">
    <location>
        <begin position="549"/>
        <end position="738"/>
    </location>
</feature>
<dbReference type="InterPro" id="IPR045351">
    <property type="entry name" value="DUF6531"/>
</dbReference>
<feature type="domain" description="RHS protein conserved region" evidence="4">
    <location>
        <begin position="1145"/>
        <end position="1181"/>
    </location>
</feature>
<dbReference type="GO" id="GO:0016787">
    <property type="term" value="F:hydrolase activity"/>
    <property type="evidence" value="ECO:0007669"/>
    <property type="project" value="UniProtKB-KW"/>
</dbReference>
<dbReference type="Pfam" id="PF05488">
    <property type="entry name" value="PAAR_motif"/>
    <property type="match status" value="1"/>
</dbReference>
<dbReference type="CDD" id="cd14738">
    <property type="entry name" value="PAAR_2"/>
    <property type="match status" value="1"/>
</dbReference>
<dbReference type="Pfam" id="PF03527">
    <property type="entry name" value="RHS"/>
    <property type="match status" value="1"/>
</dbReference>